<comment type="caution">
    <text evidence="2">The sequence shown here is derived from an EMBL/GenBank/DDBJ whole genome shotgun (WGS) entry which is preliminary data.</text>
</comment>
<organism evidence="2 3">
    <name type="scientific">Ruixingdingia sedimenti</name>
    <dbReference type="NCBI Taxonomy" id="3073604"/>
    <lineage>
        <taxon>Bacteria</taxon>
        <taxon>Pseudomonadati</taxon>
        <taxon>Pseudomonadota</taxon>
        <taxon>Alphaproteobacteria</taxon>
        <taxon>Rhodobacterales</taxon>
        <taxon>Paracoccaceae</taxon>
        <taxon>Ruixingdingia</taxon>
    </lineage>
</organism>
<name>A0ABU1F5T2_9RHOB</name>
<reference evidence="2 3" key="1">
    <citation type="submission" date="2023-09" db="EMBL/GenBank/DDBJ databases">
        <title>Xinfangfangia sedmenti sp. nov., isolated the sedment.</title>
        <authorList>
            <person name="Xu L."/>
        </authorList>
    </citation>
    <scope>NUCLEOTIDE SEQUENCE [LARGE SCALE GENOMIC DNA]</scope>
    <source>
        <strain evidence="2 3">LG-4</strain>
    </source>
</reference>
<evidence type="ECO:0000313" key="3">
    <source>
        <dbReference type="Proteomes" id="UP001247754"/>
    </source>
</evidence>
<evidence type="ECO:0000256" key="1">
    <source>
        <dbReference type="SAM" id="Phobius"/>
    </source>
</evidence>
<keyword evidence="1" id="KW-1133">Transmembrane helix</keyword>
<gene>
    <name evidence="2" type="ORF">RGD00_05130</name>
</gene>
<dbReference type="Proteomes" id="UP001247754">
    <property type="component" value="Unassembled WGS sequence"/>
</dbReference>
<dbReference type="RefSeq" id="WP_310456221.1">
    <property type="nucleotide sequence ID" value="NZ_JAVKPH010000004.1"/>
</dbReference>
<evidence type="ECO:0008006" key="4">
    <source>
        <dbReference type="Google" id="ProtNLM"/>
    </source>
</evidence>
<protein>
    <recommendedName>
        <fullName evidence="4">Pilus assembly protein</fullName>
    </recommendedName>
</protein>
<sequence length="58" mass="6429">MFRIRRFLARQDGAVTVDFVVLTAAVIGMVMVIIFPFMSGTTDFAERLAALTATYTPK</sequence>
<proteinExistence type="predicted"/>
<dbReference type="EMBL" id="JAVKPH010000004">
    <property type="protein sequence ID" value="MDR5651973.1"/>
    <property type="molecule type" value="Genomic_DNA"/>
</dbReference>
<feature type="transmembrane region" description="Helical" evidence="1">
    <location>
        <begin position="12"/>
        <end position="38"/>
    </location>
</feature>
<keyword evidence="1" id="KW-0812">Transmembrane</keyword>
<keyword evidence="3" id="KW-1185">Reference proteome</keyword>
<evidence type="ECO:0000313" key="2">
    <source>
        <dbReference type="EMBL" id="MDR5651973.1"/>
    </source>
</evidence>
<accession>A0ABU1F5T2</accession>
<keyword evidence="1" id="KW-0472">Membrane</keyword>